<accession>A0AAV4WRW9</accession>
<gene>
    <name evidence="1" type="ORF">CDAR_205281</name>
</gene>
<evidence type="ECO:0000313" key="2">
    <source>
        <dbReference type="Proteomes" id="UP001054837"/>
    </source>
</evidence>
<dbReference type="AlphaFoldDB" id="A0AAV4WRW9"/>
<name>A0AAV4WRW9_9ARAC</name>
<comment type="caution">
    <text evidence="1">The sequence shown here is derived from an EMBL/GenBank/DDBJ whole genome shotgun (WGS) entry which is preliminary data.</text>
</comment>
<protein>
    <submittedName>
        <fullName evidence="1">Uncharacterized protein</fullName>
    </submittedName>
</protein>
<evidence type="ECO:0000313" key="1">
    <source>
        <dbReference type="EMBL" id="GIY85582.1"/>
    </source>
</evidence>
<organism evidence="1 2">
    <name type="scientific">Caerostris darwini</name>
    <dbReference type="NCBI Taxonomy" id="1538125"/>
    <lineage>
        <taxon>Eukaryota</taxon>
        <taxon>Metazoa</taxon>
        <taxon>Ecdysozoa</taxon>
        <taxon>Arthropoda</taxon>
        <taxon>Chelicerata</taxon>
        <taxon>Arachnida</taxon>
        <taxon>Araneae</taxon>
        <taxon>Araneomorphae</taxon>
        <taxon>Entelegynae</taxon>
        <taxon>Araneoidea</taxon>
        <taxon>Araneidae</taxon>
        <taxon>Caerostris</taxon>
    </lineage>
</organism>
<reference evidence="1 2" key="1">
    <citation type="submission" date="2021-06" db="EMBL/GenBank/DDBJ databases">
        <title>Caerostris darwini draft genome.</title>
        <authorList>
            <person name="Kono N."/>
            <person name="Arakawa K."/>
        </authorList>
    </citation>
    <scope>NUCLEOTIDE SEQUENCE [LARGE SCALE GENOMIC DNA]</scope>
</reference>
<dbReference type="Proteomes" id="UP001054837">
    <property type="component" value="Unassembled WGS sequence"/>
</dbReference>
<proteinExistence type="predicted"/>
<dbReference type="EMBL" id="BPLQ01015067">
    <property type="protein sequence ID" value="GIY85582.1"/>
    <property type="molecule type" value="Genomic_DNA"/>
</dbReference>
<sequence length="96" mass="11221">MSNRFRVAFREKLCAENPCACKSCLCCWKRWRDCYQAYRTRSPSSQRAPQINIVITPPDAVIQPQLQPSLRERTPSWPILGRYFGISISEEERKSI</sequence>
<keyword evidence="2" id="KW-1185">Reference proteome</keyword>